<sequence>MAKTIHVEFAFFLPHELPDGVTVGDVVSVARSHEIYRYFEEHFDASLLSFSVEKGRVVSADIDADDTRLLVLDEKALPTLLAWARALPEVRIYLLTEQKPADFEYDSGPSIRRSTLEQSLPHVLAVLESQEEFGFILAEDVAVLLPASTEDVVTGVLLDGVSVSAAVLTVLNRRLDAHYLNAVMLKNLHEDNVEFVAELVQKTEADILLYPNTGTQRLRDVVNSLRGLSSQLDKPLHLGMKLEGWTRPDSG</sequence>
<proteinExistence type="predicted"/>
<reference evidence="1 2" key="1">
    <citation type="journal article" date="2017" name="Nat. Commun.">
        <title>In situ click chemistry generation of cyclooxygenase-2 inhibitors.</title>
        <authorList>
            <person name="Bhardwaj A."/>
            <person name="Kaur J."/>
            <person name="Wuest M."/>
            <person name="Wuest F."/>
        </authorList>
    </citation>
    <scope>NUCLEOTIDE SEQUENCE [LARGE SCALE GENOMIC DNA]</scope>
    <source>
        <strain evidence="1">S2_018_000_R2_106</strain>
    </source>
</reference>
<dbReference type="Gene3D" id="1.10.150.20">
    <property type="entry name" value="5' to 3' exonuclease, C-terminal subdomain"/>
    <property type="match status" value="1"/>
</dbReference>
<comment type="caution">
    <text evidence="1">The sequence shown here is derived from an EMBL/GenBank/DDBJ whole genome shotgun (WGS) entry which is preliminary data.</text>
</comment>
<name>A0A6N4QZI7_BLAVI</name>
<organism evidence="1 2">
    <name type="scientific">Blastochloris viridis</name>
    <name type="common">Rhodopseudomonas viridis</name>
    <dbReference type="NCBI Taxonomy" id="1079"/>
    <lineage>
        <taxon>Bacteria</taxon>
        <taxon>Pseudomonadati</taxon>
        <taxon>Pseudomonadota</taxon>
        <taxon>Alphaproteobacteria</taxon>
        <taxon>Hyphomicrobiales</taxon>
        <taxon>Blastochloridaceae</taxon>
        <taxon>Blastochloris</taxon>
    </lineage>
</organism>
<dbReference type="SUPFAM" id="SSF47789">
    <property type="entry name" value="C-terminal domain of RNA polymerase alpha subunit"/>
    <property type="match status" value="1"/>
</dbReference>
<gene>
    <name evidence="1" type="ORF">DI628_07350</name>
</gene>
<dbReference type="EMBL" id="VAFM01000002">
    <property type="protein sequence ID" value="TKW60705.1"/>
    <property type="molecule type" value="Genomic_DNA"/>
</dbReference>
<evidence type="ECO:0000313" key="2">
    <source>
        <dbReference type="Proteomes" id="UP000320948"/>
    </source>
</evidence>
<dbReference type="Proteomes" id="UP000320948">
    <property type="component" value="Unassembled WGS sequence"/>
</dbReference>
<evidence type="ECO:0000313" key="1">
    <source>
        <dbReference type="EMBL" id="TKW60705.1"/>
    </source>
</evidence>
<dbReference type="AlphaFoldDB" id="A0A6N4QZI7"/>
<protein>
    <submittedName>
        <fullName evidence="1">Uncharacterized protein</fullName>
    </submittedName>
</protein>
<accession>A0A6N4QZI7</accession>